<dbReference type="GO" id="GO:0003697">
    <property type="term" value="F:single-stranded DNA binding"/>
    <property type="evidence" value="ECO:0007669"/>
    <property type="project" value="TreeGrafter"/>
</dbReference>
<dbReference type="Pfam" id="PF14555">
    <property type="entry name" value="UBA_4"/>
    <property type="match status" value="1"/>
</dbReference>
<dbReference type="InterPro" id="IPR051547">
    <property type="entry name" value="TDP2-like"/>
</dbReference>
<dbReference type="OrthoDB" id="9975959at2759"/>
<dbReference type="SUPFAM" id="SSF46934">
    <property type="entry name" value="UBA-like"/>
    <property type="match status" value="1"/>
</dbReference>
<keyword evidence="7" id="KW-0227">DNA damage</keyword>
<keyword evidence="5" id="KW-0540">Nuclease</keyword>
<evidence type="ECO:0000256" key="2">
    <source>
        <dbReference type="ARBA" id="ARBA00001946"/>
    </source>
</evidence>
<keyword evidence="11" id="KW-0539">Nucleus</keyword>
<dbReference type="PANTHER" id="PTHR15822">
    <property type="entry name" value="TRAF AND TNF RECEPTOR-ASSOCIATED PROTEIN"/>
    <property type="match status" value="1"/>
</dbReference>
<evidence type="ECO:0000256" key="12">
    <source>
        <dbReference type="ARBA" id="ARBA00031304"/>
    </source>
</evidence>
<evidence type="ECO:0000256" key="8">
    <source>
        <dbReference type="ARBA" id="ARBA00022801"/>
    </source>
</evidence>
<dbReference type="FunFam" id="3.60.10.10:FF:000024">
    <property type="entry name" value="Tyrosyl-DNA phosphodiesterase 2"/>
    <property type="match status" value="1"/>
</dbReference>
<dbReference type="Proteomes" id="UP001152622">
    <property type="component" value="Chromosome 21"/>
</dbReference>
<organism evidence="14 15">
    <name type="scientific">Synaphobranchus kaupii</name>
    <name type="common">Kaup's arrowtooth eel</name>
    <dbReference type="NCBI Taxonomy" id="118154"/>
    <lineage>
        <taxon>Eukaryota</taxon>
        <taxon>Metazoa</taxon>
        <taxon>Chordata</taxon>
        <taxon>Craniata</taxon>
        <taxon>Vertebrata</taxon>
        <taxon>Euteleostomi</taxon>
        <taxon>Actinopterygii</taxon>
        <taxon>Neopterygii</taxon>
        <taxon>Teleostei</taxon>
        <taxon>Anguilliformes</taxon>
        <taxon>Synaphobranchidae</taxon>
        <taxon>Synaphobranchus</taxon>
    </lineage>
</organism>
<reference evidence="14" key="1">
    <citation type="journal article" date="2023" name="Science">
        <title>Genome structures resolve the early diversification of teleost fishes.</title>
        <authorList>
            <person name="Parey E."/>
            <person name="Louis A."/>
            <person name="Montfort J."/>
            <person name="Bouchez O."/>
            <person name="Roques C."/>
            <person name="Iampietro C."/>
            <person name="Lluch J."/>
            <person name="Castinel A."/>
            <person name="Donnadieu C."/>
            <person name="Desvignes T."/>
            <person name="Floi Bucao C."/>
            <person name="Jouanno E."/>
            <person name="Wen M."/>
            <person name="Mejri S."/>
            <person name="Dirks R."/>
            <person name="Jansen H."/>
            <person name="Henkel C."/>
            <person name="Chen W.J."/>
            <person name="Zahm M."/>
            <person name="Cabau C."/>
            <person name="Klopp C."/>
            <person name="Thompson A.W."/>
            <person name="Robinson-Rechavi M."/>
            <person name="Braasch I."/>
            <person name="Lecointre G."/>
            <person name="Bobe J."/>
            <person name="Postlethwait J.H."/>
            <person name="Berthelot C."/>
            <person name="Roest Crollius H."/>
            <person name="Guiguen Y."/>
        </authorList>
    </citation>
    <scope>NUCLEOTIDE SEQUENCE</scope>
    <source>
        <strain evidence="14">WJC10195</strain>
    </source>
</reference>
<evidence type="ECO:0000313" key="15">
    <source>
        <dbReference type="Proteomes" id="UP001152622"/>
    </source>
</evidence>
<keyword evidence="10" id="KW-0234">DNA repair</keyword>
<dbReference type="GO" id="GO:0046872">
    <property type="term" value="F:metal ion binding"/>
    <property type="evidence" value="ECO:0007669"/>
    <property type="project" value="UniProtKB-KW"/>
</dbReference>
<dbReference type="GO" id="GO:0070260">
    <property type="term" value="F:5'-tyrosyl-DNA phosphodiesterase activity"/>
    <property type="evidence" value="ECO:0007669"/>
    <property type="project" value="TreeGrafter"/>
</dbReference>
<evidence type="ECO:0000256" key="3">
    <source>
        <dbReference type="ARBA" id="ARBA00004322"/>
    </source>
</evidence>
<evidence type="ECO:0000259" key="13">
    <source>
        <dbReference type="Pfam" id="PF03372"/>
    </source>
</evidence>
<evidence type="ECO:0000256" key="7">
    <source>
        <dbReference type="ARBA" id="ARBA00022763"/>
    </source>
</evidence>
<dbReference type="AlphaFoldDB" id="A0A9Q1E8P5"/>
<comment type="subcellular location">
    <subcellularLocation>
        <location evidence="3">Nucleus</location>
        <location evidence="3">PML body</location>
    </subcellularLocation>
</comment>
<accession>A0A9Q1E8P5</accession>
<evidence type="ECO:0000256" key="6">
    <source>
        <dbReference type="ARBA" id="ARBA00022723"/>
    </source>
</evidence>
<dbReference type="Gene3D" id="1.10.8.10">
    <property type="entry name" value="DNA helicase RuvA subunit, C-terminal domain"/>
    <property type="match status" value="1"/>
</dbReference>
<comment type="caution">
    <text evidence="14">The sequence shown here is derived from an EMBL/GenBank/DDBJ whole genome shotgun (WGS) entry which is preliminary data.</text>
</comment>
<evidence type="ECO:0000256" key="10">
    <source>
        <dbReference type="ARBA" id="ARBA00023204"/>
    </source>
</evidence>
<evidence type="ECO:0000256" key="5">
    <source>
        <dbReference type="ARBA" id="ARBA00022722"/>
    </source>
</evidence>
<keyword evidence="15" id="KW-1185">Reference proteome</keyword>
<dbReference type="CDD" id="cd14344">
    <property type="entry name" value="UBA_TYDP2"/>
    <property type="match status" value="1"/>
</dbReference>
<sequence>MDNVVKSQQSEASLEEFRTRLCDEFASITGSDTAVAQCYLAENDWDVERALNSFFEADRKAVFDEFEDLPDKSDTSKMSSKQTSLTDTVDCIDLTGDETACSSNTTAPSISEGPTVQGKEEDEAGKLSLLTWNVDGLDTVNLGERARGLCSYLVLYTPDVVFLQELIPPYIQYLKKRAVSYTIIEGNEDGYFTGIMLKKSRVKLLKSEIISYPTTAMMRNLLVAQVSFSGQELCLMTSHFESCKEQARERMTQLKMVLKGMREAPDNVTVLFGGDTNLRDPEVAKVGGLPVGVCDVWEHLGKQEHCRYTWDTKANSNKDVPYVSRCRFDRVYLRPAREGPRVGPEHMTLVGLEKLDCGRYTSDHWGIYCSFTVGSQC</sequence>
<dbReference type="Pfam" id="PF03372">
    <property type="entry name" value="Exo_endo_phos"/>
    <property type="match status" value="1"/>
</dbReference>
<dbReference type="InterPro" id="IPR005135">
    <property type="entry name" value="Endo/exonuclease/phosphatase"/>
</dbReference>
<dbReference type="GO" id="GO:0005737">
    <property type="term" value="C:cytoplasm"/>
    <property type="evidence" value="ECO:0007669"/>
    <property type="project" value="TreeGrafter"/>
</dbReference>
<dbReference type="CDD" id="cd09080">
    <property type="entry name" value="TDP2"/>
    <property type="match status" value="1"/>
</dbReference>
<dbReference type="InterPro" id="IPR009060">
    <property type="entry name" value="UBA-like_sf"/>
</dbReference>
<dbReference type="InterPro" id="IPR036691">
    <property type="entry name" value="Endo/exonu/phosph_ase_sf"/>
</dbReference>
<feature type="domain" description="Endonuclease/exonuclease/phosphatase" evidence="13">
    <location>
        <begin position="130"/>
        <end position="364"/>
    </location>
</feature>
<comment type="cofactor">
    <cofactor evidence="1">
        <name>Mn(2+)</name>
        <dbReference type="ChEBI" id="CHEBI:29035"/>
    </cofactor>
</comment>
<dbReference type="SUPFAM" id="SSF56219">
    <property type="entry name" value="DNase I-like"/>
    <property type="match status" value="1"/>
</dbReference>
<gene>
    <name evidence="14" type="ORF">SKAU_G00399320</name>
</gene>
<comment type="cofactor">
    <cofactor evidence="2">
        <name>Mg(2+)</name>
        <dbReference type="ChEBI" id="CHEBI:18420"/>
    </cofactor>
</comment>
<proteinExistence type="predicted"/>
<keyword evidence="6" id="KW-0479">Metal-binding</keyword>
<evidence type="ECO:0000256" key="4">
    <source>
        <dbReference type="ARBA" id="ARBA00017870"/>
    </source>
</evidence>
<evidence type="ECO:0000256" key="11">
    <source>
        <dbReference type="ARBA" id="ARBA00023242"/>
    </source>
</evidence>
<keyword evidence="9" id="KW-0460">Magnesium</keyword>
<dbReference type="GO" id="GO:0004518">
    <property type="term" value="F:nuclease activity"/>
    <property type="evidence" value="ECO:0007669"/>
    <property type="project" value="UniProtKB-KW"/>
</dbReference>
<name>A0A9Q1E8P5_SYNKA</name>
<evidence type="ECO:0000256" key="1">
    <source>
        <dbReference type="ARBA" id="ARBA00001936"/>
    </source>
</evidence>
<protein>
    <recommendedName>
        <fullName evidence="4">Tyrosyl-DNA phosphodiesterase 2</fullName>
    </recommendedName>
    <alternativeName>
        <fullName evidence="12">5'-tyrosyl-DNA phosphodiesterase</fullName>
    </alternativeName>
</protein>
<dbReference type="GO" id="GO:0006302">
    <property type="term" value="P:double-strand break repair"/>
    <property type="evidence" value="ECO:0007669"/>
    <property type="project" value="TreeGrafter"/>
</dbReference>
<dbReference type="GO" id="GO:0016605">
    <property type="term" value="C:PML body"/>
    <property type="evidence" value="ECO:0007669"/>
    <property type="project" value="UniProtKB-SubCell"/>
</dbReference>
<dbReference type="Gene3D" id="3.60.10.10">
    <property type="entry name" value="Endonuclease/exonuclease/phosphatase"/>
    <property type="match status" value="1"/>
</dbReference>
<evidence type="ECO:0000256" key="9">
    <source>
        <dbReference type="ARBA" id="ARBA00022842"/>
    </source>
</evidence>
<dbReference type="PANTHER" id="PTHR15822:SF4">
    <property type="entry name" value="TYROSYL-DNA PHOSPHODIESTERASE 2"/>
    <property type="match status" value="1"/>
</dbReference>
<dbReference type="EMBL" id="JAINUF010000021">
    <property type="protein sequence ID" value="KAJ8334293.1"/>
    <property type="molecule type" value="Genomic_DNA"/>
</dbReference>
<keyword evidence="8" id="KW-0378">Hydrolase</keyword>
<evidence type="ECO:0000313" key="14">
    <source>
        <dbReference type="EMBL" id="KAJ8334293.1"/>
    </source>
</evidence>